<comment type="caution">
    <text evidence="4">The sequence shown here is derived from an EMBL/GenBank/DDBJ whole genome shotgun (WGS) entry which is preliminary data.</text>
</comment>
<dbReference type="InterPro" id="IPR011333">
    <property type="entry name" value="SKP1/BTB/POZ_sf"/>
</dbReference>
<feature type="region of interest" description="Disordered" evidence="2">
    <location>
        <begin position="722"/>
        <end position="753"/>
    </location>
</feature>
<evidence type="ECO:0000256" key="2">
    <source>
        <dbReference type="SAM" id="MobiDB-lite"/>
    </source>
</evidence>
<reference evidence="4 5" key="1">
    <citation type="journal article" date="2024" name="Commun. Biol.">
        <title>Comparative genomic analysis of thermophilic fungi reveals convergent evolutionary adaptations and gene losses.</title>
        <authorList>
            <person name="Steindorff A.S."/>
            <person name="Aguilar-Pontes M.V."/>
            <person name="Robinson A.J."/>
            <person name="Andreopoulos B."/>
            <person name="LaButti K."/>
            <person name="Kuo A."/>
            <person name="Mondo S."/>
            <person name="Riley R."/>
            <person name="Otillar R."/>
            <person name="Haridas S."/>
            <person name="Lipzen A."/>
            <person name="Grimwood J."/>
            <person name="Schmutz J."/>
            <person name="Clum A."/>
            <person name="Reid I.D."/>
            <person name="Moisan M.C."/>
            <person name="Butler G."/>
            <person name="Nguyen T.T.M."/>
            <person name="Dewar K."/>
            <person name="Conant G."/>
            <person name="Drula E."/>
            <person name="Henrissat B."/>
            <person name="Hansel C."/>
            <person name="Singer S."/>
            <person name="Hutchinson M.I."/>
            <person name="de Vries R.P."/>
            <person name="Natvig D.O."/>
            <person name="Powell A.J."/>
            <person name="Tsang A."/>
            <person name="Grigoriev I.V."/>
        </authorList>
    </citation>
    <scope>NUCLEOTIDE SEQUENCE [LARGE SCALE GENOMIC DNA]</scope>
    <source>
        <strain evidence="4 5">CBS 494.80</strain>
    </source>
</reference>
<dbReference type="PANTHER" id="PTHR47843">
    <property type="entry name" value="BTB DOMAIN-CONTAINING PROTEIN-RELATED"/>
    <property type="match status" value="1"/>
</dbReference>
<dbReference type="PANTHER" id="PTHR47843:SF5">
    <property type="entry name" value="BTB_POZ DOMAIN PROTEIN"/>
    <property type="match status" value="1"/>
</dbReference>
<organism evidence="4 5">
    <name type="scientific">Oculimacula yallundae</name>
    <dbReference type="NCBI Taxonomy" id="86028"/>
    <lineage>
        <taxon>Eukaryota</taxon>
        <taxon>Fungi</taxon>
        <taxon>Dikarya</taxon>
        <taxon>Ascomycota</taxon>
        <taxon>Pezizomycotina</taxon>
        <taxon>Leotiomycetes</taxon>
        <taxon>Helotiales</taxon>
        <taxon>Ploettnerulaceae</taxon>
        <taxon>Oculimacula</taxon>
    </lineage>
</organism>
<feature type="coiled-coil region" evidence="1">
    <location>
        <begin position="253"/>
        <end position="280"/>
    </location>
</feature>
<keyword evidence="1" id="KW-0175">Coiled coil</keyword>
<sequence length="998" mass="112106">MTLPLWDAYGALGITGRYSDSMICIGVKERAKLCKVEIKDATHRSIRGSIERLQSFPPEEDRWPILLRKLARLSMCHSCNLYFENDVEDLLCGWRKSIKDAAQQYNERMTSIKVQDQLRKSVAENEQLRKTVGKLEDRGICKLHNEIDDLQSQLAAEKGERLKADASTLREQQLSSSQVVSFKSQLKEFEAKMAKFCQIIEEQKAENDIATKKFEDLHSQLESERRERLKAESAVLWQRKISSQLAIHSKSLLKLSKAQVAQLQEELMASKTRNEVLATEVVGLRAEEVRSRLAQKEIEVELENFRIVNNFLFNRAIKLEDILERERTVSSASITRLRGRLEAAIISRVKLRKLDASLRSQLDEKAQEFATLARTHRDLKALAFRQERNTDNVIAVLLRRIELVNSHPLHVFLISLAISIKNWEAVVVAQVVWLSSWIDLYQFFLLLCFAPFQSSTTITTTTTATTMDQYEPMDIDSEPLSGVVVFLDDAMEWQKEPNPSEKEEDQPVVMVRHWLAFGACTGPVDWANLEKRGRCASSHYWEPIEYVCKPDPAPAPPAPPAVPAVLPAVSALPSLSSSSSSSTTSSTAASTPPPAPLSSPAPDPPKSPSLDWWMNEMTEASRELEEETRKEKKNGKGKEKAVAPEVQAARDAKKKQLRAKQTDRDATIAAILAKKRKEVVDWPELPSDGDDDSYMDECEQQILDDIAKANGRHAYSIMALDTQPASSSLPPSPSPSTSTSTFVSSTSTMQNGSHNPMEALQSSLLSGKFSDLVIVHGTRKWQAHKVVVCSQSSGLEALIDKLKDTNILDLSFYDHEATVLMMEFLYTSTYSTTVTDIAPSYSLPLHVSVFNLACTLSIPLLKQLALQKYQYTLKNLVSTLSVYFSSVRSIYSTSTTIIATHPELKLIVVETAVLEMQNLLLEGSEQRREFLELTSQVPQFQVDIYEFLMCNGNPQREVEVVEVWKELCEECGAREEGDGYAVTMECKGCGKERTIDVL</sequence>
<dbReference type="PROSITE" id="PS50097">
    <property type="entry name" value="BTB"/>
    <property type="match status" value="1"/>
</dbReference>
<feature type="compositionally biased region" description="Low complexity" evidence="2">
    <location>
        <begin position="573"/>
        <end position="590"/>
    </location>
</feature>
<keyword evidence="5" id="KW-1185">Reference proteome</keyword>
<dbReference type="EMBL" id="JAZHXI010000014">
    <property type="protein sequence ID" value="KAL2064367.1"/>
    <property type="molecule type" value="Genomic_DNA"/>
</dbReference>
<dbReference type="Gene3D" id="3.30.710.10">
    <property type="entry name" value="Potassium Channel Kv1.1, Chain A"/>
    <property type="match status" value="1"/>
</dbReference>
<gene>
    <name evidence="4" type="ORF">VTL71DRAFT_4861</name>
</gene>
<evidence type="ECO:0000313" key="5">
    <source>
        <dbReference type="Proteomes" id="UP001595075"/>
    </source>
</evidence>
<dbReference type="SUPFAM" id="SSF54695">
    <property type="entry name" value="POZ domain"/>
    <property type="match status" value="1"/>
</dbReference>
<dbReference type="InterPro" id="IPR000210">
    <property type="entry name" value="BTB/POZ_dom"/>
</dbReference>
<evidence type="ECO:0000259" key="3">
    <source>
        <dbReference type="PROSITE" id="PS50097"/>
    </source>
</evidence>
<dbReference type="Proteomes" id="UP001595075">
    <property type="component" value="Unassembled WGS sequence"/>
</dbReference>
<dbReference type="Pfam" id="PF00651">
    <property type="entry name" value="BTB"/>
    <property type="match status" value="1"/>
</dbReference>
<evidence type="ECO:0000256" key="1">
    <source>
        <dbReference type="SAM" id="Coils"/>
    </source>
</evidence>
<dbReference type="CDD" id="cd18186">
    <property type="entry name" value="BTB_POZ_ZBTB_KLHL-like"/>
    <property type="match status" value="1"/>
</dbReference>
<evidence type="ECO:0000313" key="4">
    <source>
        <dbReference type="EMBL" id="KAL2064367.1"/>
    </source>
</evidence>
<feature type="compositionally biased region" description="Low complexity" evidence="2">
    <location>
        <begin position="724"/>
        <end position="748"/>
    </location>
</feature>
<feature type="compositionally biased region" description="Basic and acidic residues" evidence="2">
    <location>
        <begin position="619"/>
        <end position="642"/>
    </location>
</feature>
<name>A0ABR4C4C0_9HELO</name>
<protein>
    <recommendedName>
        <fullName evidence="3">BTB domain-containing protein</fullName>
    </recommendedName>
</protein>
<feature type="compositionally biased region" description="Pro residues" evidence="2">
    <location>
        <begin position="591"/>
        <end position="607"/>
    </location>
</feature>
<feature type="domain" description="BTB" evidence="3">
    <location>
        <begin position="770"/>
        <end position="834"/>
    </location>
</feature>
<accession>A0ABR4C4C0</accession>
<proteinExistence type="predicted"/>
<feature type="region of interest" description="Disordered" evidence="2">
    <location>
        <begin position="573"/>
        <end position="661"/>
    </location>
</feature>
<feature type="coiled-coil region" evidence="1">
    <location>
        <begin position="186"/>
        <end position="227"/>
    </location>
</feature>